<proteinExistence type="predicted"/>
<reference evidence="1 2" key="1">
    <citation type="submission" date="2018-08" db="EMBL/GenBank/DDBJ databases">
        <title>A genome reference for cultivated species of the human gut microbiota.</title>
        <authorList>
            <person name="Zou Y."/>
            <person name="Xue W."/>
            <person name="Luo G."/>
        </authorList>
    </citation>
    <scope>NUCLEOTIDE SEQUENCE [LARGE SCALE GENOMIC DNA]</scope>
    <source>
        <strain evidence="1 2">AF14-32</strain>
    </source>
</reference>
<dbReference type="AlphaFoldDB" id="A0A412Y7Q4"/>
<dbReference type="RefSeq" id="WP_022391457.1">
    <property type="nucleotide sequence ID" value="NZ_QRZF01000007.1"/>
</dbReference>
<evidence type="ECO:0000313" key="1">
    <source>
        <dbReference type="EMBL" id="RGV53459.1"/>
    </source>
</evidence>
<sequence length="74" mass="8269">MKTLKNFEAFKLNKVQMNAIAGGAHCHITIINEDGSATYINAPYPSTMSKDQAYQEMHNKYDDMWGAGNVIINC</sequence>
<comment type="caution">
    <text evidence="1">The sequence shown here is derived from an EMBL/GenBank/DDBJ whole genome shotgun (WGS) entry which is preliminary data.</text>
</comment>
<organism evidence="1 2">
    <name type="scientific">Bacteroides intestinalis</name>
    <dbReference type="NCBI Taxonomy" id="329854"/>
    <lineage>
        <taxon>Bacteria</taxon>
        <taxon>Pseudomonadati</taxon>
        <taxon>Bacteroidota</taxon>
        <taxon>Bacteroidia</taxon>
        <taxon>Bacteroidales</taxon>
        <taxon>Bacteroidaceae</taxon>
        <taxon>Bacteroides</taxon>
    </lineage>
</organism>
<protein>
    <submittedName>
        <fullName evidence="1">Uncharacterized protein</fullName>
    </submittedName>
</protein>
<name>A0A412Y7Q4_9BACE</name>
<accession>A0A412Y7Q4</accession>
<dbReference type="Proteomes" id="UP000283850">
    <property type="component" value="Unassembled WGS sequence"/>
</dbReference>
<dbReference type="EMBL" id="QRZF01000007">
    <property type="protein sequence ID" value="RGV53459.1"/>
    <property type="molecule type" value="Genomic_DNA"/>
</dbReference>
<gene>
    <name evidence="1" type="ORF">DWW10_12345</name>
</gene>
<evidence type="ECO:0000313" key="2">
    <source>
        <dbReference type="Proteomes" id="UP000283850"/>
    </source>
</evidence>